<gene>
    <name evidence="3" type="ORF">Pan44_20260</name>
</gene>
<keyword evidence="1" id="KW-1133">Transmembrane helix</keyword>
<feature type="transmembrane region" description="Helical" evidence="1">
    <location>
        <begin position="130"/>
        <end position="149"/>
    </location>
</feature>
<feature type="domain" description="GYF" evidence="2">
    <location>
        <begin position="5"/>
        <end position="54"/>
    </location>
</feature>
<evidence type="ECO:0000313" key="3">
    <source>
        <dbReference type="EMBL" id="QDT53999.1"/>
    </source>
</evidence>
<sequence>MSELWYWRSNERVRGPLVTEELEALVLKQRLADSDAVRLEGAEEWLPASEIRKLFLNSAGDSPAATAARLLETAASRRLQSSLSAGKASRFRGVFERLSEMASGLASGLVQLVVQTFETLTGWLGRRGRMLVTIVAAVAVVTTLAIRFVSWSPSDATRLHRLDAMWRQVEAIHNDQKPMPEELAAEMEAMQVDLERMLRERPVSGSSTAARKSALARREMLFATREMRTLTEESDASARRRVDHALEAAKDFLTGSTATFETPNDGRPAVSSRSTEMIAIIVIDTILVGLFLGWWAIGRGRG</sequence>
<keyword evidence="1" id="KW-0472">Membrane</keyword>
<dbReference type="Pfam" id="PF14237">
    <property type="entry name" value="GYF_2"/>
    <property type="match status" value="1"/>
</dbReference>
<accession>A0A517SCZ6</accession>
<dbReference type="InParanoid" id="A0A517SCZ6"/>
<organism evidence="3 4">
    <name type="scientific">Caulifigura coniformis</name>
    <dbReference type="NCBI Taxonomy" id="2527983"/>
    <lineage>
        <taxon>Bacteria</taxon>
        <taxon>Pseudomonadati</taxon>
        <taxon>Planctomycetota</taxon>
        <taxon>Planctomycetia</taxon>
        <taxon>Planctomycetales</taxon>
        <taxon>Planctomycetaceae</taxon>
        <taxon>Caulifigura</taxon>
    </lineage>
</organism>
<proteinExistence type="predicted"/>
<evidence type="ECO:0000256" key="1">
    <source>
        <dbReference type="SAM" id="Phobius"/>
    </source>
</evidence>
<keyword evidence="4" id="KW-1185">Reference proteome</keyword>
<dbReference type="InterPro" id="IPR025640">
    <property type="entry name" value="GYF_2"/>
</dbReference>
<dbReference type="RefSeq" id="WP_145029675.1">
    <property type="nucleotide sequence ID" value="NZ_CP036271.1"/>
</dbReference>
<dbReference type="AlphaFoldDB" id="A0A517SCZ6"/>
<evidence type="ECO:0000259" key="2">
    <source>
        <dbReference type="Pfam" id="PF14237"/>
    </source>
</evidence>
<dbReference type="Proteomes" id="UP000315700">
    <property type="component" value="Chromosome"/>
</dbReference>
<keyword evidence="1" id="KW-0812">Transmembrane</keyword>
<dbReference type="KEGG" id="ccos:Pan44_20260"/>
<feature type="transmembrane region" description="Helical" evidence="1">
    <location>
        <begin position="277"/>
        <end position="297"/>
    </location>
</feature>
<reference evidence="3 4" key="1">
    <citation type="submission" date="2019-02" db="EMBL/GenBank/DDBJ databases">
        <title>Deep-cultivation of Planctomycetes and their phenomic and genomic characterization uncovers novel biology.</title>
        <authorList>
            <person name="Wiegand S."/>
            <person name="Jogler M."/>
            <person name="Boedeker C."/>
            <person name="Pinto D."/>
            <person name="Vollmers J."/>
            <person name="Rivas-Marin E."/>
            <person name="Kohn T."/>
            <person name="Peeters S.H."/>
            <person name="Heuer A."/>
            <person name="Rast P."/>
            <person name="Oberbeckmann S."/>
            <person name="Bunk B."/>
            <person name="Jeske O."/>
            <person name="Meyerdierks A."/>
            <person name="Storesund J.E."/>
            <person name="Kallscheuer N."/>
            <person name="Luecker S."/>
            <person name="Lage O.M."/>
            <person name="Pohl T."/>
            <person name="Merkel B.J."/>
            <person name="Hornburger P."/>
            <person name="Mueller R.-W."/>
            <person name="Bruemmer F."/>
            <person name="Labrenz M."/>
            <person name="Spormann A.M."/>
            <person name="Op den Camp H."/>
            <person name="Overmann J."/>
            <person name="Amann R."/>
            <person name="Jetten M.S.M."/>
            <person name="Mascher T."/>
            <person name="Medema M.H."/>
            <person name="Devos D.P."/>
            <person name="Kaster A.-K."/>
            <person name="Ovreas L."/>
            <person name="Rohde M."/>
            <person name="Galperin M.Y."/>
            <person name="Jogler C."/>
        </authorList>
    </citation>
    <scope>NUCLEOTIDE SEQUENCE [LARGE SCALE GENOMIC DNA]</scope>
    <source>
        <strain evidence="3 4">Pan44</strain>
    </source>
</reference>
<evidence type="ECO:0000313" key="4">
    <source>
        <dbReference type="Proteomes" id="UP000315700"/>
    </source>
</evidence>
<dbReference type="EMBL" id="CP036271">
    <property type="protein sequence ID" value="QDT53999.1"/>
    <property type="molecule type" value="Genomic_DNA"/>
</dbReference>
<name>A0A517SCZ6_9PLAN</name>
<protein>
    <recommendedName>
        <fullName evidence="2">GYF domain-containing protein</fullName>
    </recommendedName>
</protein>